<dbReference type="OrthoDB" id="10261062at2759"/>
<feature type="binding site" evidence="13">
    <location>
        <begin position="236"/>
        <end position="237"/>
    </location>
    <ligand>
        <name>ATP</name>
        <dbReference type="ChEBI" id="CHEBI:30616"/>
    </ligand>
</feature>
<comment type="subcellular location">
    <subcellularLocation>
        <location evidence="1">Cytoplasm</location>
        <location evidence="1">Cytosol</location>
    </subcellularLocation>
</comment>
<keyword evidence="5" id="KW-0548">Nucleotidyltransferase</keyword>
<evidence type="ECO:0000256" key="1">
    <source>
        <dbReference type="ARBA" id="ARBA00004514"/>
    </source>
</evidence>
<dbReference type="EC" id="2.7.7.80" evidence="13"/>
<dbReference type="InterPro" id="IPR036873">
    <property type="entry name" value="Rhodanese-like_dom_sf"/>
</dbReference>
<feature type="region of interest" description="Disordered" evidence="14">
    <location>
        <begin position="502"/>
        <end position="546"/>
    </location>
</feature>
<dbReference type="PANTHER" id="PTHR10953:SF102">
    <property type="entry name" value="ADENYLYLTRANSFERASE AND SULFURTRANSFERASE MOCS3"/>
    <property type="match status" value="1"/>
</dbReference>
<dbReference type="InterPro" id="IPR028885">
    <property type="entry name" value="MOCS3/Uba4"/>
</dbReference>
<feature type="compositionally biased region" description="Low complexity" evidence="14">
    <location>
        <begin position="508"/>
        <end position="529"/>
    </location>
</feature>
<evidence type="ECO:0000256" key="7">
    <source>
        <dbReference type="ARBA" id="ARBA00022741"/>
    </source>
</evidence>
<dbReference type="Pfam" id="PF00899">
    <property type="entry name" value="ThiF"/>
    <property type="match status" value="1"/>
</dbReference>
<dbReference type="GO" id="GO:0042292">
    <property type="term" value="F:URM1 activating enzyme activity"/>
    <property type="evidence" value="ECO:0007669"/>
    <property type="project" value="TreeGrafter"/>
</dbReference>
<feature type="binding site" evidence="13">
    <location>
        <position position="192"/>
    </location>
    <ligand>
        <name>ATP</name>
        <dbReference type="ChEBI" id="CHEBI:30616"/>
    </ligand>
</feature>
<dbReference type="SUPFAM" id="SSF69572">
    <property type="entry name" value="Activating enzymes of the ubiquitin-like proteins"/>
    <property type="match status" value="1"/>
</dbReference>
<reference evidence="16 17" key="1">
    <citation type="submission" date="2016-10" db="EMBL/GenBank/DDBJ databases">
        <title>Proteomics and genomics reveal pathogen-plant mechanisms compatible with a hemibiotrophic lifestyle of Diplodia corticola.</title>
        <authorList>
            <person name="Fernandes I."/>
            <person name="De Jonge R."/>
            <person name="Van De Peer Y."/>
            <person name="Devreese B."/>
            <person name="Alves A."/>
            <person name="Esteves A.C."/>
        </authorList>
    </citation>
    <scope>NUCLEOTIDE SEQUENCE [LARGE SCALE GENOMIC DNA]</scope>
    <source>
        <strain evidence="16 17">CBS 112549</strain>
    </source>
</reference>
<dbReference type="AlphaFoldDB" id="A0A1J9R2F6"/>
<keyword evidence="8" id="KW-0833">Ubl conjugation pathway</keyword>
<name>A0A1J9R2F6_9PEZI</name>
<feature type="region of interest" description="Disordered" evidence="14">
    <location>
        <begin position="332"/>
        <end position="365"/>
    </location>
</feature>
<dbReference type="InterPro" id="IPR045886">
    <property type="entry name" value="ThiF/MoeB/HesA"/>
</dbReference>
<feature type="region of interest" description="Disordered" evidence="14">
    <location>
        <begin position="27"/>
        <end position="53"/>
    </location>
</feature>
<keyword evidence="6 13" id="KW-0479">Metal-binding</keyword>
<feature type="binding site" evidence="13">
    <location>
        <begin position="175"/>
        <end position="179"/>
    </location>
    <ligand>
        <name>ATP</name>
        <dbReference type="ChEBI" id="CHEBI:30616"/>
    </ligand>
</feature>
<dbReference type="InterPro" id="IPR000594">
    <property type="entry name" value="ThiF_NAD_FAD-bd"/>
</dbReference>
<comment type="catalytic activity">
    <reaction evidence="13">
        <text>[molybdopterin-synthase sulfur-carrier protein]-C-terminal Gly-Gly + ATP + H(+) = [molybdopterin-synthase sulfur-carrier protein]-C-terminal Gly-Gly-AMP + diphosphate</text>
        <dbReference type="Rhea" id="RHEA:43616"/>
        <dbReference type="Rhea" id="RHEA-COMP:12159"/>
        <dbReference type="Rhea" id="RHEA-COMP:12202"/>
        <dbReference type="ChEBI" id="CHEBI:15378"/>
        <dbReference type="ChEBI" id="CHEBI:30616"/>
        <dbReference type="ChEBI" id="CHEBI:33019"/>
        <dbReference type="ChEBI" id="CHEBI:90618"/>
        <dbReference type="ChEBI" id="CHEBI:90778"/>
        <dbReference type="EC" id="2.7.7.80"/>
    </reaction>
</comment>
<feature type="binding site" evidence="13">
    <location>
        <position position="285"/>
    </location>
    <ligand>
        <name>Zn(2+)</name>
        <dbReference type="ChEBI" id="CHEBI:29105"/>
    </ligand>
</feature>
<evidence type="ECO:0000256" key="12">
    <source>
        <dbReference type="ARBA" id="ARBA00043893"/>
    </source>
</evidence>
<dbReference type="GO" id="GO:0061604">
    <property type="term" value="F:molybdopterin-synthase sulfurtransferase activity"/>
    <property type="evidence" value="ECO:0007669"/>
    <property type="project" value="UniProtKB-EC"/>
</dbReference>
<evidence type="ECO:0000256" key="11">
    <source>
        <dbReference type="ARBA" id="ARBA00023268"/>
    </source>
</evidence>
<dbReference type="GO" id="GO:0046872">
    <property type="term" value="F:metal ion binding"/>
    <property type="evidence" value="ECO:0007669"/>
    <property type="project" value="UniProtKB-KW"/>
</dbReference>
<dbReference type="PANTHER" id="PTHR10953">
    <property type="entry name" value="UBIQUITIN-ACTIVATING ENZYME E1"/>
    <property type="match status" value="1"/>
</dbReference>
<dbReference type="EC" id="2.8.1.11" evidence="13"/>
<evidence type="ECO:0000259" key="15">
    <source>
        <dbReference type="PROSITE" id="PS50206"/>
    </source>
</evidence>
<feature type="compositionally biased region" description="Polar residues" evidence="14">
    <location>
        <begin position="39"/>
        <end position="53"/>
    </location>
</feature>
<comment type="function">
    <text evidence="13">Plays a central role in 2-thiolation of mcm(5)S(2)U at tRNA wobble positions of cytosolic tRNA(Lys), tRNA(Glu) and tRNA(Gln). Also essential during biosynthesis of the molybdenum cofactor. Acts by mediating the C-terminal thiocarboxylation of sulfur carriers urm1 and MOCS2A. Its N-terminus first activates urm1 and MOCS2A as acyl-adenylates (-COAMP), then the persulfide sulfur on the catalytic cysteine is transferred to urm1 and MOCS2A to form thiocarboxylation (-COSH) of their C-terminus. The reaction probably involves hydrogen sulfide that is generated from the persulfide intermediate and that acts as nucleophile towards urm1 and MOCS2A. Subsequently, a transient disulfide bond is formed. Does not use thiosulfate as sulfur donor; nfs1 probably acting as a sulfur donor for thiocarboxylation reactions.</text>
</comment>
<comment type="pathway">
    <text evidence="13">tRNA modification; 5-methoxycarbonylmethyl-2-thiouridine-tRNA biosynthesis.</text>
</comment>
<sequence>MPVDSSIASLQHEIASCERQLQRLKQQLADAEGARSRNRPYSPTAASHAYTPSGSAASLPADAFHGDVHHNRQFLGAALGGGLPDEWQAELWAVLEQPAHDDRGSRPWPLETHEYTRYGRQLIMPEVGLQGQLRLRSSAVLIVGAGGLGCPAAAYIAGAGVGTLGLVDADTVEESNLHRQILHSTSKVGMPKVESALRNLRCLNPNIKYYSYNTRLTPENALDIFSEYDLVLDCTDTPASRYLISDTCVLLGKPLVSASALQTEGQLMVLNNPPRPPGDPDGGPCYRCVFPKPPPADSVISCGEGGILGPVVGVMGVLQALEAIKLIAAGIEKPPSPSSDEMDVDGTSAASDKHHDAAAAAGSKPAGNKPSLLLFSAYSSPQFRSFGLRTRKAKCAACSAQVTVTREALTSGSMDYVQFCGAVSPINALAPEERISALEYEQTRNGLSTAVEESSLSSFSGGMPKNQKHILVDVREKVQFELAHLDGSINIPFSDIVATPIPPPSSLSPPASAASAPATPATDGADSPASPKQAAGGGSVDDQSQSQPLPAWLTQLRQLPSEQPIVVTCRLGNDSQLAVRKMKALGLDEDGTRKIVDVRGGLRSWREDVDADFPNY</sequence>
<dbReference type="Gene3D" id="3.40.50.720">
    <property type="entry name" value="NAD(P)-binding Rossmann-like Domain"/>
    <property type="match status" value="1"/>
</dbReference>
<keyword evidence="13" id="KW-0501">Molybdenum cofactor biosynthesis</keyword>
<evidence type="ECO:0000256" key="14">
    <source>
        <dbReference type="SAM" id="MobiDB-lite"/>
    </source>
</evidence>
<protein>
    <recommendedName>
        <fullName evidence="13">Adenylyltransferase and sulfurtransferase uba4</fullName>
    </recommendedName>
    <alternativeName>
        <fullName evidence="13">Common component for nitrate reductase and xanthine dehydrogenase protein F</fullName>
    </alternativeName>
    <alternativeName>
        <fullName evidence="13">Ubiquitin-like protein activator 4</fullName>
    </alternativeName>
    <domain>
        <recommendedName>
            <fullName evidence="13">Molybdopterin-synthase adenylyltransferase</fullName>
            <ecNumber evidence="13">2.7.7.80</ecNumber>
        </recommendedName>
        <alternativeName>
            <fullName evidence="13">Adenylyltransferase uba4</fullName>
        </alternativeName>
        <alternativeName>
            <fullName evidence="13">Sulfur carrier protein MOCS2A adenylyltransferase</fullName>
        </alternativeName>
    </domain>
    <domain>
        <recommendedName>
            <fullName evidence="13">Molybdopterin-synthase sulfurtransferase</fullName>
            <ecNumber evidence="13">2.8.1.11</ecNumber>
        </recommendedName>
        <alternativeName>
            <fullName evidence="13">Sulfurtransferase uba4</fullName>
        </alternativeName>
        <alternativeName>
            <fullName evidence="13">Sulfur carrier protein MOCS2A sulfurtransferase</fullName>
        </alternativeName>
    </domain>
</protein>
<dbReference type="GO" id="GO:0006777">
    <property type="term" value="P:Mo-molybdopterin cofactor biosynthetic process"/>
    <property type="evidence" value="ECO:0007669"/>
    <property type="project" value="UniProtKB-UniRule"/>
</dbReference>
<evidence type="ECO:0000256" key="2">
    <source>
        <dbReference type="ARBA" id="ARBA00022490"/>
    </source>
</evidence>
<comment type="catalytic activity">
    <reaction evidence="13">
        <text>[molybdopterin-synthase sulfur-carrier protein]-C-terminal Gly-Gly-AMP + S-sulfanyl-L-cysteinyl-[cysteine desulfurase] + AH2 = [molybdopterin-synthase sulfur-carrier protein]-C-terminal-Gly-aminoethanethioate + L-cysteinyl-[cysteine desulfurase] + A + AMP + 2 H(+)</text>
        <dbReference type="Rhea" id="RHEA:48612"/>
        <dbReference type="Rhea" id="RHEA-COMP:12157"/>
        <dbReference type="Rhea" id="RHEA-COMP:12158"/>
        <dbReference type="Rhea" id="RHEA-COMP:12159"/>
        <dbReference type="Rhea" id="RHEA-COMP:19907"/>
        <dbReference type="ChEBI" id="CHEBI:13193"/>
        <dbReference type="ChEBI" id="CHEBI:15378"/>
        <dbReference type="ChEBI" id="CHEBI:17499"/>
        <dbReference type="ChEBI" id="CHEBI:29950"/>
        <dbReference type="ChEBI" id="CHEBI:61963"/>
        <dbReference type="ChEBI" id="CHEBI:90618"/>
        <dbReference type="ChEBI" id="CHEBI:232372"/>
        <dbReference type="ChEBI" id="CHEBI:456215"/>
        <dbReference type="EC" id="2.8.1.11"/>
    </reaction>
</comment>
<keyword evidence="11 13" id="KW-0511">Multifunctional enzyme</keyword>
<dbReference type="GO" id="GO:0005524">
    <property type="term" value="F:ATP binding"/>
    <property type="evidence" value="ECO:0007669"/>
    <property type="project" value="UniProtKB-KW"/>
</dbReference>
<dbReference type="GO" id="GO:0004792">
    <property type="term" value="F:thiosulfate-cyanide sulfurtransferase activity"/>
    <property type="evidence" value="ECO:0007669"/>
    <property type="project" value="TreeGrafter"/>
</dbReference>
<organism evidence="16 17">
    <name type="scientific">Diplodia corticola</name>
    <dbReference type="NCBI Taxonomy" id="236234"/>
    <lineage>
        <taxon>Eukaryota</taxon>
        <taxon>Fungi</taxon>
        <taxon>Dikarya</taxon>
        <taxon>Ascomycota</taxon>
        <taxon>Pezizomycotina</taxon>
        <taxon>Dothideomycetes</taxon>
        <taxon>Dothideomycetes incertae sedis</taxon>
        <taxon>Botryosphaeriales</taxon>
        <taxon>Botryosphaeriaceae</taxon>
        <taxon>Diplodia</taxon>
    </lineage>
</organism>
<feature type="active site" description="Cysteine persulfide intermediate; for sulfurtransferase activity" evidence="13">
    <location>
        <position position="569"/>
    </location>
</feature>
<comment type="function">
    <text evidence="12">Plays a central role in 2-thiolation of mcm(5)S(2)U at tRNA wobble positions of cytosolic tRNA(Lys), tRNA(Glu) and tRNA(Gln). Also essential during biosynthesis of the molybdenum cofactor. Acts by mediating the C-terminal thiocarboxylation of sulfur carriers urm1 and mocs2a. Its N-terminus first activates urm1 and mocs2a as acyl-adenylates (-COAMP), then the persulfide sulfur on the catalytic cysteine is transferred to urm1 and mocs2a to form thiocarboxylation (-COSH) of their C-terminus. The reaction probably involves hydrogen sulfide that is generated from the persulfide intermediate and that acts as a nucleophile towards urm1 and mocs2a. Subsequently, a transient disulfide bond is formed. Does not use thiosulfate as sulfur donor; nfs1 probably acting as a sulfur donor for thiocarboxylation reactions.</text>
</comment>
<evidence type="ECO:0000256" key="3">
    <source>
        <dbReference type="ARBA" id="ARBA00022679"/>
    </source>
</evidence>
<dbReference type="Gene3D" id="3.40.250.10">
    <property type="entry name" value="Rhodanese-like domain"/>
    <property type="match status" value="1"/>
</dbReference>
<feature type="active site" description="Glycyl thioester intermediate; for adenylyltransferase activity" evidence="13">
    <location>
        <position position="302"/>
    </location>
</feature>
<evidence type="ECO:0000313" key="17">
    <source>
        <dbReference type="Proteomes" id="UP000183809"/>
    </source>
</evidence>
<dbReference type="CDD" id="cd00757">
    <property type="entry name" value="ThiF_MoeB_HesA_family"/>
    <property type="match status" value="1"/>
</dbReference>
<keyword evidence="4 13" id="KW-0819">tRNA processing</keyword>
<feature type="domain" description="Rhodanese" evidence="15">
    <location>
        <begin position="465"/>
        <end position="614"/>
    </location>
</feature>
<dbReference type="SUPFAM" id="SSF52821">
    <property type="entry name" value="Rhodanese/Cell cycle control phosphatase"/>
    <property type="match status" value="1"/>
</dbReference>
<feature type="binding site" evidence="13">
    <location>
        <position position="147"/>
    </location>
    <ligand>
        <name>ATP</name>
        <dbReference type="ChEBI" id="CHEBI:30616"/>
    </ligand>
</feature>
<dbReference type="UniPathway" id="UPA00344"/>
<feature type="binding site" evidence="13">
    <location>
        <position position="168"/>
    </location>
    <ligand>
        <name>ATP</name>
        <dbReference type="ChEBI" id="CHEBI:30616"/>
    </ligand>
</feature>
<evidence type="ECO:0000256" key="4">
    <source>
        <dbReference type="ARBA" id="ARBA00022694"/>
    </source>
</evidence>
<evidence type="ECO:0000313" key="16">
    <source>
        <dbReference type="EMBL" id="OJD34426.1"/>
    </source>
</evidence>
<accession>A0A1J9R2F6</accession>
<feature type="binding site" evidence="13">
    <location>
        <position position="288"/>
    </location>
    <ligand>
        <name>Zn(2+)</name>
        <dbReference type="ChEBI" id="CHEBI:29105"/>
    </ligand>
</feature>
<evidence type="ECO:0000256" key="9">
    <source>
        <dbReference type="ARBA" id="ARBA00022833"/>
    </source>
</evidence>
<dbReference type="STRING" id="236234.A0A1J9R2F6"/>
<comment type="similarity">
    <text evidence="13">In the N-terminal section; belongs to the HesA/MoeB/ThiF family. UBA4 subfamily.</text>
</comment>
<keyword evidence="3 13" id="KW-0808">Transferase</keyword>
<keyword evidence="17" id="KW-1185">Reference proteome</keyword>
<proteinExistence type="inferred from homology"/>
<keyword evidence="2 13" id="KW-0963">Cytoplasm</keyword>
<dbReference type="UniPathway" id="UPA00988"/>
<dbReference type="PROSITE" id="PS50206">
    <property type="entry name" value="RHODANESE_3"/>
    <property type="match status" value="1"/>
</dbReference>
<keyword evidence="10 13" id="KW-0067">ATP-binding</keyword>
<keyword evidence="7 13" id="KW-0547">Nucleotide-binding</keyword>
<dbReference type="GO" id="GO:0005829">
    <property type="term" value="C:cytosol"/>
    <property type="evidence" value="ECO:0007669"/>
    <property type="project" value="UniProtKB-SubCell"/>
</dbReference>
<gene>
    <name evidence="13" type="primary">uba4</name>
    <name evidence="13" type="synonym">cnxF</name>
    <name evidence="16" type="ORF">BKCO1_2300020</name>
</gene>
<dbReference type="GO" id="GO:0061605">
    <property type="term" value="F:molybdopterin-synthase adenylyltransferase activity"/>
    <property type="evidence" value="ECO:0007669"/>
    <property type="project" value="UniProtKB-EC"/>
</dbReference>
<evidence type="ECO:0000256" key="5">
    <source>
        <dbReference type="ARBA" id="ARBA00022695"/>
    </source>
</evidence>
<dbReference type="EMBL" id="MNUE01000023">
    <property type="protein sequence ID" value="OJD34426.1"/>
    <property type="molecule type" value="Genomic_DNA"/>
</dbReference>
<comment type="pathway">
    <text evidence="13">Cofactor biosynthesis; molybdopterin biosynthesis.</text>
</comment>
<feature type="binding site" evidence="13">
    <location>
        <position position="395"/>
    </location>
    <ligand>
        <name>Zn(2+)</name>
        <dbReference type="ChEBI" id="CHEBI:29105"/>
    </ligand>
</feature>
<comment type="cofactor">
    <cofactor evidence="13">
        <name>Zn(2+)</name>
        <dbReference type="ChEBI" id="CHEBI:29105"/>
    </cofactor>
    <text evidence="13">Binds 1 zinc ion per subunit.</text>
</comment>
<dbReference type="HAMAP" id="MF_03049">
    <property type="entry name" value="MOCS3_Uba4"/>
    <property type="match status" value="1"/>
</dbReference>
<dbReference type="SMART" id="SM00450">
    <property type="entry name" value="RHOD"/>
    <property type="match status" value="1"/>
</dbReference>
<dbReference type="InterPro" id="IPR035985">
    <property type="entry name" value="Ubiquitin-activating_enz"/>
</dbReference>
<evidence type="ECO:0000256" key="6">
    <source>
        <dbReference type="ARBA" id="ARBA00022723"/>
    </source>
</evidence>
<evidence type="ECO:0000256" key="13">
    <source>
        <dbReference type="HAMAP-Rule" id="MF_03049"/>
    </source>
</evidence>
<dbReference type="Proteomes" id="UP000183809">
    <property type="component" value="Unassembled WGS sequence"/>
</dbReference>
<keyword evidence="9 13" id="KW-0862">Zinc</keyword>
<dbReference type="GO" id="GO:0032447">
    <property type="term" value="P:protein urmylation"/>
    <property type="evidence" value="ECO:0007669"/>
    <property type="project" value="TreeGrafter"/>
</dbReference>
<dbReference type="InterPro" id="IPR001763">
    <property type="entry name" value="Rhodanese-like_dom"/>
</dbReference>
<evidence type="ECO:0000256" key="8">
    <source>
        <dbReference type="ARBA" id="ARBA00022786"/>
    </source>
</evidence>
<comment type="caution">
    <text evidence="16">The sequence shown here is derived from an EMBL/GenBank/DDBJ whole genome shotgun (WGS) entry which is preliminary data.</text>
</comment>
<feature type="binding site" evidence="13">
    <location>
        <position position="398"/>
    </location>
    <ligand>
        <name>Zn(2+)</name>
        <dbReference type="ChEBI" id="CHEBI:29105"/>
    </ligand>
</feature>
<dbReference type="GO" id="GO:0002143">
    <property type="term" value="P:tRNA wobble position uridine thiolation"/>
    <property type="evidence" value="ECO:0007669"/>
    <property type="project" value="InterPro"/>
</dbReference>
<evidence type="ECO:0000256" key="10">
    <source>
        <dbReference type="ARBA" id="ARBA00022840"/>
    </source>
</evidence>